<protein>
    <submittedName>
        <fullName evidence="2">Uncharacterized protein</fullName>
    </submittedName>
</protein>
<gene>
    <name evidence="2" type="ORF">CSUB01_08443</name>
</gene>
<reference evidence="3" key="1">
    <citation type="journal article" date="2014" name="Genome Announc.">
        <title>Draft genome sequence of Colletotrichum sublineola, a destructive pathogen of cultivated sorghum.</title>
        <authorList>
            <person name="Baroncelli R."/>
            <person name="Sanz-Martin J.M."/>
            <person name="Rech G.E."/>
            <person name="Sukno S.A."/>
            <person name="Thon M.R."/>
        </authorList>
    </citation>
    <scope>NUCLEOTIDE SEQUENCE [LARGE SCALE GENOMIC DNA]</scope>
    <source>
        <strain evidence="3">TX430BB</strain>
    </source>
</reference>
<name>A0A066XPV2_COLSU</name>
<feature type="compositionally biased region" description="Low complexity" evidence="1">
    <location>
        <begin position="104"/>
        <end position="120"/>
    </location>
</feature>
<accession>A0A066XPV2</accession>
<feature type="region of interest" description="Disordered" evidence="1">
    <location>
        <begin position="82"/>
        <end position="120"/>
    </location>
</feature>
<feature type="region of interest" description="Disordered" evidence="1">
    <location>
        <begin position="26"/>
        <end position="52"/>
    </location>
</feature>
<comment type="caution">
    <text evidence="2">The sequence shown here is derived from an EMBL/GenBank/DDBJ whole genome shotgun (WGS) entry which is preliminary data.</text>
</comment>
<dbReference type="AlphaFoldDB" id="A0A066XPV2"/>
<feature type="compositionally biased region" description="Polar residues" evidence="1">
    <location>
        <begin position="26"/>
        <end position="47"/>
    </location>
</feature>
<dbReference type="Proteomes" id="UP000027238">
    <property type="component" value="Unassembled WGS sequence"/>
</dbReference>
<dbReference type="HOGENOM" id="CLU_1547469_0_0_1"/>
<evidence type="ECO:0000313" key="3">
    <source>
        <dbReference type="Proteomes" id="UP000027238"/>
    </source>
</evidence>
<proteinExistence type="predicted"/>
<organism evidence="2 3">
    <name type="scientific">Colletotrichum sublineola</name>
    <name type="common">Sorghum anthracnose fungus</name>
    <dbReference type="NCBI Taxonomy" id="1173701"/>
    <lineage>
        <taxon>Eukaryota</taxon>
        <taxon>Fungi</taxon>
        <taxon>Dikarya</taxon>
        <taxon>Ascomycota</taxon>
        <taxon>Pezizomycotina</taxon>
        <taxon>Sordariomycetes</taxon>
        <taxon>Hypocreomycetidae</taxon>
        <taxon>Glomerellales</taxon>
        <taxon>Glomerellaceae</taxon>
        <taxon>Colletotrichum</taxon>
        <taxon>Colletotrichum graminicola species complex</taxon>
    </lineage>
</organism>
<dbReference type="EMBL" id="JMSE01000224">
    <property type="protein sequence ID" value="KDN71233.1"/>
    <property type="molecule type" value="Genomic_DNA"/>
</dbReference>
<sequence length="173" mass="18645">MASPSNDLAGCRQVFKRQAIFNKQDTNLATSRDGNYAQYSAGANGQKSPHHKHLRECRAEAAAPRPPSTEWGRHAAGYAAQFSQSSALRGRRRPRNRQRCAPWTPEGDAGAETEATAGDGPLDVFPFEAAQVLHHLPDVDPDRTGQEVMIGEPGAKGPRAAPFSGVLSRNICS</sequence>
<evidence type="ECO:0000313" key="2">
    <source>
        <dbReference type="EMBL" id="KDN71233.1"/>
    </source>
</evidence>
<keyword evidence="3" id="KW-1185">Reference proteome</keyword>
<feature type="compositionally biased region" description="Basic residues" evidence="1">
    <location>
        <begin position="89"/>
        <end position="98"/>
    </location>
</feature>
<evidence type="ECO:0000256" key="1">
    <source>
        <dbReference type="SAM" id="MobiDB-lite"/>
    </source>
</evidence>